<feature type="domain" description="RNA polymerase sigma-70 region 2" evidence="7">
    <location>
        <begin position="19"/>
        <end position="83"/>
    </location>
</feature>
<dbReference type="PANTHER" id="PTHR30173">
    <property type="entry name" value="SIGMA 19 FACTOR"/>
    <property type="match status" value="1"/>
</dbReference>
<gene>
    <name evidence="9" type="ORF">ACFP3H_02170</name>
</gene>
<protein>
    <submittedName>
        <fullName evidence="9">Sigma factor</fullName>
    </submittedName>
</protein>
<keyword evidence="5" id="KW-0238">DNA-binding</keyword>
<keyword evidence="10" id="KW-1185">Reference proteome</keyword>
<dbReference type="InterPro" id="IPR013249">
    <property type="entry name" value="RNA_pol_sigma70_r4_t2"/>
</dbReference>
<reference evidence="10" key="1">
    <citation type="journal article" date="2019" name="Int. J. Syst. Evol. Microbiol.">
        <title>The Global Catalogue of Microorganisms (GCM) 10K type strain sequencing project: providing services to taxonomists for standard genome sequencing and annotation.</title>
        <authorList>
            <consortium name="The Broad Institute Genomics Platform"/>
            <consortium name="The Broad Institute Genome Sequencing Center for Infectious Disease"/>
            <person name="Wu L."/>
            <person name="Ma J."/>
        </authorList>
    </citation>
    <scope>NUCLEOTIDE SEQUENCE [LARGE SCALE GENOMIC DNA]</scope>
    <source>
        <strain evidence="10">CCUG 36956</strain>
    </source>
</reference>
<organism evidence="9 10">
    <name type="scientific">Nocardia lasii</name>
    <dbReference type="NCBI Taxonomy" id="1616107"/>
    <lineage>
        <taxon>Bacteria</taxon>
        <taxon>Bacillati</taxon>
        <taxon>Actinomycetota</taxon>
        <taxon>Actinomycetes</taxon>
        <taxon>Mycobacteriales</taxon>
        <taxon>Nocardiaceae</taxon>
        <taxon>Nocardia</taxon>
    </lineage>
</organism>
<dbReference type="InterPro" id="IPR052704">
    <property type="entry name" value="ECF_Sigma-70_Domain"/>
</dbReference>
<comment type="similarity">
    <text evidence="1">Belongs to the sigma-70 factor family. ECF subfamily.</text>
</comment>
<dbReference type="Pfam" id="PF08281">
    <property type="entry name" value="Sigma70_r4_2"/>
    <property type="match status" value="1"/>
</dbReference>
<dbReference type="RefSeq" id="WP_378598682.1">
    <property type="nucleotide sequence ID" value="NZ_JBHSQN010000001.1"/>
</dbReference>
<feature type="domain" description="RNA polymerase sigma factor 70 region 4 type 2" evidence="8">
    <location>
        <begin position="125"/>
        <end position="168"/>
    </location>
</feature>
<dbReference type="Pfam" id="PF04542">
    <property type="entry name" value="Sigma70_r2"/>
    <property type="match status" value="1"/>
</dbReference>
<evidence type="ECO:0000259" key="8">
    <source>
        <dbReference type="Pfam" id="PF08281"/>
    </source>
</evidence>
<evidence type="ECO:0000313" key="10">
    <source>
        <dbReference type="Proteomes" id="UP001596223"/>
    </source>
</evidence>
<dbReference type="SUPFAM" id="SSF88946">
    <property type="entry name" value="Sigma2 domain of RNA polymerase sigma factors"/>
    <property type="match status" value="1"/>
</dbReference>
<comment type="subunit">
    <text evidence="2">Interacts transiently with the RNA polymerase catalytic core formed by RpoA, RpoB, RpoC and RpoZ (2 alpha, 1 beta, 1 beta' and 1 omega subunit) to form the RNA polymerase holoenzyme that can initiate transcription.</text>
</comment>
<dbReference type="Gene3D" id="1.10.10.10">
    <property type="entry name" value="Winged helix-like DNA-binding domain superfamily/Winged helix DNA-binding domain"/>
    <property type="match status" value="1"/>
</dbReference>
<sequence length="300" mass="31862">MTTSSVGFAPMVSPLLADLFASHRTHLLSVAYRLTGSVGDAEEAVQESWLHLAGVHQSEIDELSVWLVGEVSGICLDHLRNAATRRETYAGQWLPEPIVSVAGRPRELDALVGADGSRLAAMVGLDALTPPQRVALVLHDMLGMAFDRIAEILGVSADAASEFVAQARSAEVAEPVAGDEHDRTLGRLLAALAADDPAAVVATVHPRASFTVDSGTETGVAVEGQQPVADLLIARWREHDLTPGLEFALVAVNGRSGLISLDPNSPFGRPVRILGFTVEDDMIRAVYDFANPRKLSGARP</sequence>
<dbReference type="SUPFAM" id="SSF88659">
    <property type="entry name" value="Sigma3 and sigma4 domains of RNA polymerase sigma factors"/>
    <property type="match status" value="1"/>
</dbReference>
<evidence type="ECO:0000256" key="2">
    <source>
        <dbReference type="ARBA" id="ARBA00011344"/>
    </source>
</evidence>
<comment type="caution">
    <text evidence="9">The sequence shown here is derived from an EMBL/GenBank/DDBJ whole genome shotgun (WGS) entry which is preliminary data.</text>
</comment>
<dbReference type="InterPro" id="IPR013324">
    <property type="entry name" value="RNA_pol_sigma_r3/r4-like"/>
</dbReference>
<dbReference type="SUPFAM" id="SSF54427">
    <property type="entry name" value="NTF2-like"/>
    <property type="match status" value="1"/>
</dbReference>
<keyword evidence="3" id="KW-0805">Transcription regulation</keyword>
<proteinExistence type="inferred from homology"/>
<evidence type="ECO:0000313" key="9">
    <source>
        <dbReference type="EMBL" id="MFC6009848.1"/>
    </source>
</evidence>
<name>A0ABW1JM98_9NOCA</name>
<dbReference type="EMBL" id="JBHSQN010000001">
    <property type="protein sequence ID" value="MFC6009848.1"/>
    <property type="molecule type" value="Genomic_DNA"/>
</dbReference>
<accession>A0ABW1JM98</accession>
<dbReference type="InterPro" id="IPR032710">
    <property type="entry name" value="NTF2-like_dom_sf"/>
</dbReference>
<evidence type="ECO:0000256" key="1">
    <source>
        <dbReference type="ARBA" id="ARBA00010641"/>
    </source>
</evidence>
<keyword evidence="4" id="KW-0731">Sigma factor</keyword>
<dbReference type="Proteomes" id="UP001596223">
    <property type="component" value="Unassembled WGS sequence"/>
</dbReference>
<keyword evidence="6" id="KW-0804">Transcription</keyword>
<evidence type="ECO:0000256" key="3">
    <source>
        <dbReference type="ARBA" id="ARBA00023015"/>
    </source>
</evidence>
<evidence type="ECO:0000256" key="6">
    <source>
        <dbReference type="ARBA" id="ARBA00023163"/>
    </source>
</evidence>
<evidence type="ECO:0000259" key="7">
    <source>
        <dbReference type="Pfam" id="PF04542"/>
    </source>
</evidence>
<dbReference type="InterPro" id="IPR007627">
    <property type="entry name" value="RNA_pol_sigma70_r2"/>
</dbReference>
<dbReference type="PANTHER" id="PTHR30173:SF36">
    <property type="entry name" value="ECF RNA POLYMERASE SIGMA FACTOR SIGJ"/>
    <property type="match status" value="1"/>
</dbReference>
<evidence type="ECO:0000256" key="5">
    <source>
        <dbReference type="ARBA" id="ARBA00023125"/>
    </source>
</evidence>
<dbReference type="InterPro" id="IPR013325">
    <property type="entry name" value="RNA_pol_sigma_r2"/>
</dbReference>
<dbReference type="InterPro" id="IPR036388">
    <property type="entry name" value="WH-like_DNA-bd_sf"/>
</dbReference>
<evidence type="ECO:0000256" key="4">
    <source>
        <dbReference type="ARBA" id="ARBA00023082"/>
    </source>
</evidence>
<dbReference type="Gene3D" id="1.10.1740.10">
    <property type="match status" value="1"/>
</dbReference>